<dbReference type="EC" id="2.3.-.-" evidence="5"/>
<dbReference type="InterPro" id="IPR016181">
    <property type="entry name" value="Acyl_CoA_acyltransferase"/>
</dbReference>
<accession>A0ABV9RZS4</accession>
<evidence type="ECO:0000256" key="1">
    <source>
        <dbReference type="ARBA" id="ARBA00022679"/>
    </source>
</evidence>
<organism evidence="5 6">
    <name type="scientific">Actinophytocola glycyrrhizae</name>
    <dbReference type="NCBI Taxonomy" id="2044873"/>
    <lineage>
        <taxon>Bacteria</taxon>
        <taxon>Bacillati</taxon>
        <taxon>Actinomycetota</taxon>
        <taxon>Actinomycetes</taxon>
        <taxon>Pseudonocardiales</taxon>
        <taxon>Pseudonocardiaceae</taxon>
    </lineage>
</organism>
<dbReference type="SUPFAM" id="SSF55729">
    <property type="entry name" value="Acyl-CoA N-acyltransferases (Nat)"/>
    <property type="match status" value="2"/>
</dbReference>
<dbReference type="Pfam" id="PF13302">
    <property type="entry name" value="Acetyltransf_3"/>
    <property type="match status" value="2"/>
</dbReference>
<comment type="similarity">
    <text evidence="3">Belongs to the acetyltransferase family. RimJ subfamily.</text>
</comment>
<dbReference type="GO" id="GO:0016746">
    <property type="term" value="F:acyltransferase activity"/>
    <property type="evidence" value="ECO:0007669"/>
    <property type="project" value="UniProtKB-KW"/>
</dbReference>
<sequence>MALTFPDDVPTLTDGEITLRVHTLSDVDDVVVQCTDPESIRWTTVPVPYQRADAVGFVNEIVPSGWLTGKDLNFAIEAPHADGTRRFSGSIALRPMEAGVAELAFGLHPGVRGRGVCSRAVKLILDWGFSRPDIELIVWYAHVGNWASWRVAWANGFSYDGKVAKFLLQRGERHDAWCGSLRADDTREPKHEWHVPPTVETGRLRLRPHADADSHRFVEMMTDERSRHFGGRYSWLNDMPPVEKVLLRPLEADARGERFDWTIADRATDELIGHIQLFNLGGLDKTAAEIGYAVHPDARGKGVLTEALRALVECSFTDRKKGGLGLRRLSLGTAASNTASRHGAEKAGFTHVASLPESFPTGAAGFEDEVVYALVNPNWTELSTADRVVHR</sequence>
<reference evidence="6" key="1">
    <citation type="journal article" date="2019" name="Int. J. Syst. Evol. Microbiol.">
        <title>The Global Catalogue of Microorganisms (GCM) 10K type strain sequencing project: providing services to taxonomists for standard genome sequencing and annotation.</title>
        <authorList>
            <consortium name="The Broad Institute Genomics Platform"/>
            <consortium name="The Broad Institute Genome Sequencing Center for Infectious Disease"/>
            <person name="Wu L."/>
            <person name="Ma J."/>
        </authorList>
    </citation>
    <scope>NUCLEOTIDE SEQUENCE [LARGE SCALE GENOMIC DNA]</scope>
    <source>
        <strain evidence="6">ZS-22-S1</strain>
    </source>
</reference>
<protein>
    <submittedName>
        <fullName evidence="5">GNAT family N-acetyltransferase</fullName>
        <ecNumber evidence="5">2.3.-.-</ecNumber>
    </submittedName>
</protein>
<dbReference type="InterPro" id="IPR051531">
    <property type="entry name" value="N-acetyltransferase"/>
</dbReference>
<evidence type="ECO:0000313" key="6">
    <source>
        <dbReference type="Proteomes" id="UP001595859"/>
    </source>
</evidence>
<dbReference type="RefSeq" id="WP_378056705.1">
    <property type="nucleotide sequence ID" value="NZ_JBHSIS010000006.1"/>
</dbReference>
<comment type="caution">
    <text evidence="5">The sequence shown here is derived from an EMBL/GenBank/DDBJ whole genome shotgun (WGS) entry which is preliminary data.</text>
</comment>
<dbReference type="EMBL" id="JBHSIS010000006">
    <property type="protein sequence ID" value="MFC4854780.1"/>
    <property type="molecule type" value="Genomic_DNA"/>
</dbReference>
<keyword evidence="1 5" id="KW-0808">Transferase</keyword>
<dbReference type="CDD" id="cd04301">
    <property type="entry name" value="NAT_SF"/>
    <property type="match status" value="1"/>
</dbReference>
<evidence type="ECO:0000256" key="3">
    <source>
        <dbReference type="ARBA" id="ARBA00038502"/>
    </source>
</evidence>
<keyword evidence="6" id="KW-1185">Reference proteome</keyword>
<dbReference type="InterPro" id="IPR000182">
    <property type="entry name" value="GNAT_dom"/>
</dbReference>
<gene>
    <name evidence="5" type="ORF">ACFPCV_14825</name>
</gene>
<name>A0ABV9RZS4_9PSEU</name>
<proteinExistence type="inferred from homology"/>
<keyword evidence="2 5" id="KW-0012">Acyltransferase</keyword>
<dbReference type="Proteomes" id="UP001595859">
    <property type="component" value="Unassembled WGS sequence"/>
</dbReference>
<dbReference type="PANTHER" id="PTHR43792">
    <property type="entry name" value="GNAT FAMILY, PUTATIVE (AFU_ORTHOLOGUE AFUA_3G00765)-RELATED-RELATED"/>
    <property type="match status" value="1"/>
</dbReference>
<dbReference type="PANTHER" id="PTHR43792:SF8">
    <property type="entry name" value="[RIBOSOMAL PROTEIN US5]-ALANINE N-ACETYLTRANSFERASE"/>
    <property type="match status" value="1"/>
</dbReference>
<evidence type="ECO:0000256" key="2">
    <source>
        <dbReference type="ARBA" id="ARBA00023315"/>
    </source>
</evidence>
<evidence type="ECO:0000259" key="4">
    <source>
        <dbReference type="PROSITE" id="PS51186"/>
    </source>
</evidence>
<dbReference type="Gene3D" id="3.40.630.30">
    <property type="match status" value="2"/>
</dbReference>
<feature type="domain" description="N-acetyltransferase" evidence="4">
    <location>
        <begin position="204"/>
        <end position="377"/>
    </location>
</feature>
<evidence type="ECO:0000313" key="5">
    <source>
        <dbReference type="EMBL" id="MFC4854780.1"/>
    </source>
</evidence>
<dbReference type="PROSITE" id="PS51186">
    <property type="entry name" value="GNAT"/>
    <property type="match status" value="1"/>
</dbReference>